<dbReference type="Gene3D" id="3.10.450.50">
    <property type="match status" value="1"/>
</dbReference>
<dbReference type="VEuPathDB" id="FungiDB:AB675_1074"/>
<dbReference type="AlphaFoldDB" id="A0A0N0NKI5"/>
<name>A0A0N0NKI5_9EURO</name>
<dbReference type="Proteomes" id="UP000038010">
    <property type="component" value="Unassembled WGS sequence"/>
</dbReference>
<organism evidence="3 4">
    <name type="scientific">Cyphellophora attinorum</name>
    <dbReference type="NCBI Taxonomy" id="1664694"/>
    <lineage>
        <taxon>Eukaryota</taxon>
        <taxon>Fungi</taxon>
        <taxon>Dikarya</taxon>
        <taxon>Ascomycota</taxon>
        <taxon>Pezizomycotina</taxon>
        <taxon>Eurotiomycetes</taxon>
        <taxon>Chaetothyriomycetidae</taxon>
        <taxon>Chaetothyriales</taxon>
        <taxon>Cyphellophoraceae</taxon>
        <taxon>Cyphellophora</taxon>
    </lineage>
</organism>
<keyword evidence="1" id="KW-0175">Coiled coil</keyword>
<accession>A0A0N0NKI5</accession>
<evidence type="ECO:0000313" key="4">
    <source>
        <dbReference type="Proteomes" id="UP000038010"/>
    </source>
</evidence>
<dbReference type="GeneID" id="28731410"/>
<dbReference type="OrthoDB" id="4125116at2759"/>
<keyword evidence="4" id="KW-1185">Reference proteome</keyword>
<dbReference type="InterPro" id="IPR032710">
    <property type="entry name" value="NTF2-like_dom_sf"/>
</dbReference>
<comment type="caution">
    <text evidence="3">The sequence shown here is derived from an EMBL/GenBank/DDBJ whole genome shotgun (WGS) entry which is preliminary data.</text>
</comment>
<evidence type="ECO:0000259" key="2">
    <source>
        <dbReference type="Pfam" id="PF13577"/>
    </source>
</evidence>
<feature type="coiled-coil region" evidence="1">
    <location>
        <begin position="4"/>
        <end position="31"/>
    </location>
</feature>
<protein>
    <recommendedName>
        <fullName evidence="2">SnoaL-like domain-containing protein</fullName>
    </recommendedName>
</protein>
<evidence type="ECO:0000313" key="3">
    <source>
        <dbReference type="EMBL" id="KPI38078.1"/>
    </source>
</evidence>
<dbReference type="RefSeq" id="XP_017998041.1">
    <property type="nucleotide sequence ID" value="XM_018139540.1"/>
</dbReference>
<evidence type="ECO:0000256" key="1">
    <source>
        <dbReference type="SAM" id="Coils"/>
    </source>
</evidence>
<gene>
    <name evidence="3" type="ORF">AB675_1074</name>
</gene>
<sequence>MSQVEDLRRQIQDTQAIVLELQRELAQVKDIQAVQWLLNHYTAIHDEAMYDMKKRKEWENLFAEDGIAIYPYGQHIGREGKGDWAFGGVKYFEVCTLLSSNFDITFSDDRQAAFVRTNCIAQWLKDKNKLDDLFDEGGFYHWTLVRGEAGWKIGKVHLTITWTRGDDPTGIGSKTDAMNGH</sequence>
<proteinExistence type="predicted"/>
<dbReference type="SUPFAM" id="SSF54427">
    <property type="entry name" value="NTF2-like"/>
    <property type="match status" value="1"/>
</dbReference>
<dbReference type="EMBL" id="LFJN01000020">
    <property type="protein sequence ID" value="KPI38078.1"/>
    <property type="molecule type" value="Genomic_DNA"/>
</dbReference>
<dbReference type="InterPro" id="IPR037401">
    <property type="entry name" value="SnoaL-like"/>
</dbReference>
<dbReference type="Pfam" id="PF13577">
    <property type="entry name" value="SnoaL_4"/>
    <property type="match status" value="1"/>
</dbReference>
<feature type="domain" description="SnoaL-like" evidence="2">
    <location>
        <begin position="27"/>
        <end position="156"/>
    </location>
</feature>
<reference evidence="3 4" key="1">
    <citation type="submission" date="2015-06" db="EMBL/GenBank/DDBJ databases">
        <title>Draft genome of the ant-associated black yeast Phialophora attae CBS 131958.</title>
        <authorList>
            <person name="Moreno L.F."/>
            <person name="Stielow B.J."/>
            <person name="de Hoog S."/>
            <person name="Vicente V.A."/>
            <person name="Weiss V.A."/>
            <person name="de Vries M."/>
            <person name="Cruz L.M."/>
            <person name="Souza E.M."/>
        </authorList>
    </citation>
    <scope>NUCLEOTIDE SEQUENCE [LARGE SCALE GENOMIC DNA]</scope>
    <source>
        <strain evidence="3 4">CBS 131958</strain>
    </source>
</reference>